<keyword evidence="2" id="KW-1185">Reference proteome</keyword>
<name>A0A8E2DH17_9APHY</name>
<reference evidence="1 2" key="1">
    <citation type="submission" date="2016-07" db="EMBL/GenBank/DDBJ databases">
        <title>Draft genome of the white-rot fungus Obba rivulosa 3A-2.</title>
        <authorList>
            <consortium name="DOE Joint Genome Institute"/>
            <person name="Miettinen O."/>
            <person name="Riley R."/>
            <person name="Acob R."/>
            <person name="Barry K."/>
            <person name="Cullen D."/>
            <person name="De Vries R."/>
            <person name="Hainaut M."/>
            <person name="Hatakka A."/>
            <person name="Henrissat B."/>
            <person name="Hilden K."/>
            <person name="Kuo R."/>
            <person name="Labutti K."/>
            <person name="Lipzen A."/>
            <person name="Makela M.R."/>
            <person name="Sandor L."/>
            <person name="Spatafora J.W."/>
            <person name="Grigoriev I.V."/>
            <person name="Hibbett D.S."/>
        </authorList>
    </citation>
    <scope>NUCLEOTIDE SEQUENCE [LARGE SCALE GENOMIC DNA]</scope>
    <source>
        <strain evidence="1 2">3A-2</strain>
    </source>
</reference>
<gene>
    <name evidence="1" type="ORF">OBBRIDRAFT_797106</name>
</gene>
<dbReference type="InterPro" id="IPR012340">
    <property type="entry name" value="NA-bd_OB-fold"/>
</dbReference>
<sequence length="206" mass="22186">MTPAQDLHITPNLLNASTGTAGDRYDLSNSASKRRASRLPTLVVVADGADAVALALTSVLLAVCYVMPQQPESATPISIRAIKREHASRKLRVAGRVLCYDADSATLTLADGDVALFVDVSLCVSTQKPMGWLWETNNLAVALGYLERVLKPLPLPTLPVNAPNTVVDPRLILRALVLNHSPDLNLALWNVAAEKLRQAQNGQEVH</sequence>
<evidence type="ECO:0000313" key="1">
    <source>
        <dbReference type="EMBL" id="OCH86516.1"/>
    </source>
</evidence>
<dbReference type="Gene3D" id="2.40.50.140">
    <property type="entry name" value="Nucleic acid-binding proteins"/>
    <property type="match status" value="1"/>
</dbReference>
<dbReference type="Proteomes" id="UP000250043">
    <property type="component" value="Unassembled WGS sequence"/>
</dbReference>
<proteinExistence type="predicted"/>
<evidence type="ECO:0000313" key="2">
    <source>
        <dbReference type="Proteomes" id="UP000250043"/>
    </source>
</evidence>
<dbReference type="AlphaFoldDB" id="A0A8E2DH17"/>
<dbReference type="EMBL" id="KV722524">
    <property type="protein sequence ID" value="OCH86516.1"/>
    <property type="molecule type" value="Genomic_DNA"/>
</dbReference>
<accession>A0A8E2DH17</accession>
<organism evidence="1 2">
    <name type="scientific">Obba rivulosa</name>
    <dbReference type="NCBI Taxonomy" id="1052685"/>
    <lineage>
        <taxon>Eukaryota</taxon>
        <taxon>Fungi</taxon>
        <taxon>Dikarya</taxon>
        <taxon>Basidiomycota</taxon>
        <taxon>Agaricomycotina</taxon>
        <taxon>Agaricomycetes</taxon>
        <taxon>Polyporales</taxon>
        <taxon>Gelatoporiaceae</taxon>
        <taxon>Obba</taxon>
    </lineage>
</organism>
<protein>
    <submittedName>
        <fullName evidence="1">Uncharacterized protein</fullName>
    </submittedName>
</protein>
<dbReference type="OrthoDB" id="3258172at2759"/>